<evidence type="ECO:0000313" key="2">
    <source>
        <dbReference type="Proteomes" id="UP000265703"/>
    </source>
</evidence>
<organism evidence="1 2">
    <name type="scientific">Glomus cerebriforme</name>
    <dbReference type="NCBI Taxonomy" id="658196"/>
    <lineage>
        <taxon>Eukaryota</taxon>
        <taxon>Fungi</taxon>
        <taxon>Fungi incertae sedis</taxon>
        <taxon>Mucoromycota</taxon>
        <taxon>Glomeromycotina</taxon>
        <taxon>Glomeromycetes</taxon>
        <taxon>Glomerales</taxon>
        <taxon>Glomeraceae</taxon>
        <taxon>Glomus</taxon>
    </lineage>
</organism>
<proteinExistence type="predicted"/>
<gene>
    <name evidence="1" type="ORF">C1645_829317</name>
</gene>
<evidence type="ECO:0000313" key="1">
    <source>
        <dbReference type="EMBL" id="RIA86402.1"/>
    </source>
</evidence>
<comment type="caution">
    <text evidence="1">The sequence shown here is derived from an EMBL/GenBank/DDBJ whole genome shotgun (WGS) entry which is preliminary data.</text>
</comment>
<dbReference type="AlphaFoldDB" id="A0A397SL74"/>
<protein>
    <recommendedName>
        <fullName evidence="3">BACK domain-containing protein</fullName>
    </recommendedName>
</protein>
<sequence length="59" mass="7028">MKIYAEIILKRDDLCINNEIIIWENILKWACGQQKVTIQDINKWNKNDFTVMEIGHIPL</sequence>
<name>A0A397SL74_9GLOM</name>
<keyword evidence="2" id="KW-1185">Reference proteome</keyword>
<dbReference type="Proteomes" id="UP000265703">
    <property type="component" value="Unassembled WGS sequence"/>
</dbReference>
<evidence type="ECO:0008006" key="3">
    <source>
        <dbReference type="Google" id="ProtNLM"/>
    </source>
</evidence>
<dbReference type="EMBL" id="QKYT01000365">
    <property type="protein sequence ID" value="RIA86402.1"/>
    <property type="molecule type" value="Genomic_DNA"/>
</dbReference>
<accession>A0A397SL74</accession>
<reference evidence="1 2" key="1">
    <citation type="submission" date="2018-06" db="EMBL/GenBank/DDBJ databases">
        <title>Comparative genomics reveals the genomic features of Rhizophagus irregularis, R. cerebriforme, R. diaphanum and Gigaspora rosea, and their symbiotic lifestyle signature.</title>
        <authorList>
            <person name="Morin E."/>
            <person name="San Clemente H."/>
            <person name="Chen E.C.H."/>
            <person name="De La Providencia I."/>
            <person name="Hainaut M."/>
            <person name="Kuo A."/>
            <person name="Kohler A."/>
            <person name="Murat C."/>
            <person name="Tang N."/>
            <person name="Roy S."/>
            <person name="Loubradou J."/>
            <person name="Henrissat B."/>
            <person name="Grigoriev I.V."/>
            <person name="Corradi N."/>
            <person name="Roux C."/>
            <person name="Martin F.M."/>
        </authorList>
    </citation>
    <scope>NUCLEOTIDE SEQUENCE [LARGE SCALE GENOMIC DNA]</scope>
    <source>
        <strain evidence="1 2">DAOM 227022</strain>
    </source>
</reference>